<dbReference type="AlphaFoldDB" id="A0A428NJ08"/>
<dbReference type="Proteomes" id="UP000288168">
    <property type="component" value="Unassembled WGS sequence"/>
</dbReference>
<evidence type="ECO:0000259" key="1">
    <source>
        <dbReference type="Pfam" id="PF06985"/>
    </source>
</evidence>
<sequence>MRLLHTSTLKLEDFIGVRYRPPYAILSHTWGDDEFLFEEAQNRIPQDLGNPKRGLRKVLDACKRARGDGLDYIWIDTCCIDKSSSAELSEAINSMFKWYMESTNCYVFMEDVTFEMDGTMRNFVTSRWFTRGWTLQELIAPHGLLFFDRDWKYMCSRDEIAPTLEKITHITPSILERSHISPVSDLGRVFRCVGCGHVDAVKEMLRTESISNKMRWAANRVTTRPEDASYSLLGLFDINMPLLYGEGENAFWRLQEEILHKYPDQSILTWTDRSKGDTSRPYFTKTPASFLFRVSQSVNGMIERGGIIATSRGLEIDVMVGPCAFCRKKLQPAILTEKLFMAVLNCAVEKSPLTRVAIFVRPLTPGAPDTAYIRVYNDRLIQLQPGAPPLVLEGGLEETIRELNDMTVEYNPQRLSQRRILLAPVNAADHYIKTQPIVQLNAPGIEKVTGHSKHLQMRDEPMIPYKRSSFGSGDKGFSTLNLSLAIYLGNGNSGFFVLYGVPSLSEDGDLMAWVETWRSFFQEDPSSDNLRDLQWNTFDKGLRKYLSNHARESTVFATEISEPDFKAKVGTKTFEFLVT</sequence>
<dbReference type="InterPro" id="IPR010730">
    <property type="entry name" value="HET"/>
</dbReference>
<gene>
    <name evidence="3" type="ORF">CEP54_016025</name>
</gene>
<dbReference type="PANTHER" id="PTHR10622:SF10">
    <property type="entry name" value="HET DOMAIN-CONTAINING PROTEIN"/>
    <property type="match status" value="1"/>
</dbReference>
<accession>A0A428NJ08</accession>
<evidence type="ECO:0000313" key="3">
    <source>
        <dbReference type="EMBL" id="RSL40770.1"/>
    </source>
</evidence>
<keyword evidence="4" id="KW-1185">Reference proteome</keyword>
<reference evidence="3 4" key="1">
    <citation type="submission" date="2017-06" db="EMBL/GenBank/DDBJ databases">
        <title>Comparative genomic analysis of Ambrosia Fusariam Clade fungi.</title>
        <authorList>
            <person name="Stajich J.E."/>
            <person name="Carrillo J."/>
            <person name="Kijimoto T."/>
            <person name="Eskalen A."/>
            <person name="O'Donnell K."/>
            <person name="Kasson M."/>
        </authorList>
    </citation>
    <scope>NUCLEOTIDE SEQUENCE [LARGE SCALE GENOMIC DNA]</scope>
    <source>
        <strain evidence="3 4">NRRL62584</strain>
    </source>
</reference>
<name>A0A428NJ08_9HYPO</name>
<dbReference type="InterPro" id="IPR058525">
    <property type="entry name" value="DUF8212"/>
</dbReference>
<dbReference type="STRING" id="1325734.A0A428NJ08"/>
<evidence type="ECO:0000259" key="2">
    <source>
        <dbReference type="Pfam" id="PF26640"/>
    </source>
</evidence>
<dbReference type="Pfam" id="PF26640">
    <property type="entry name" value="DUF8212"/>
    <property type="match status" value="1"/>
</dbReference>
<feature type="domain" description="Heterokaryon incompatibility" evidence="1">
    <location>
        <begin position="23"/>
        <end position="111"/>
    </location>
</feature>
<protein>
    <submittedName>
        <fullName evidence="3">Uncharacterized protein</fullName>
    </submittedName>
</protein>
<dbReference type="Pfam" id="PF06985">
    <property type="entry name" value="HET"/>
    <property type="match status" value="1"/>
</dbReference>
<organism evidence="3 4">
    <name type="scientific">Fusarium duplospermum</name>
    <dbReference type="NCBI Taxonomy" id="1325734"/>
    <lineage>
        <taxon>Eukaryota</taxon>
        <taxon>Fungi</taxon>
        <taxon>Dikarya</taxon>
        <taxon>Ascomycota</taxon>
        <taxon>Pezizomycotina</taxon>
        <taxon>Sordariomycetes</taxon>
        <taxon>Hypocreomycetidae</taxon>
        <taxon>Hypocreales</taxon>
        <taxon>Nectriaceae</taxon>
        <taxon>Fusarium</taxon>
        <taxon>Fusarium solani species complex</taxon>
    </lineage>
</organism>
<feature type="domain" description="DUF8212" evidence="2">
    <location>
        <begin position="249"/>
        <end position="279"/>
    </location>
</feature>
<comment type="caution">
    <text evidence="3">The sequence shown here is derived from an EMBL/GenBank/DDBJ whole genome shotgun (WGS) entry which is preliminary data.</text>
</comment>
<proteinExistence type="predicted"/>
<dbReference type="EMBL" id="NKCI01000469">
    <property type="protein sequence ID" value="RSL40770.1"/>
    <property type="molecule type" value="Genomic_DNA"/>
</dbReference>
<dbReference type="OrthoDB" id="20872at2759"/>
<dbReference type="PANTHER" id="PTHR10622">
    <property type="entry name" value="HET DOMAIN-CONTAINING PROTEIN"/>
    <property type="match status" value="1"/>
</dbReference>
<evidence type="ECO:0000313" key="4">
    <source>
        <dbReference type="Proteomes" id="UP000288168"/>
    </source>
</evidence>